<evidence type="ECO:0000256" key="4">
    <source>
        <dbReference type="SAM" id="Phobius"/>
    </source>
</evidence>
<feature type="domain" description="Major facilitator superfamily (MFS) profile" evidence="5">
    <location>
        <begin position="1"/>
        <end position="382"/>
    </location>
</feature>
<dbReference type="PROSITE" id="PS50850">
    <property type="entry name" value="MFS"/>
    <property type="match status" value="1"/>
</dbReference>
<name>A0AAE7SQW1_SERFO</name>
<keyword evidence="1 4" id="KW-0812">Transmembrane</keyword>
<feature type="transmembrane region" description="Helical" evidence="4">
    <location>
        <begin position="7"/>
        <end position="23"/>
    </location>
</feature>
<feature type="transmembrane region" description="Helical" evidence="4">
    <location>
        <begin position="211"/>
        <end position="232"/>
    </location>
</feature>
<dbReference type="InterPro" id="IPR011701">
    <property type="entry name" value="MFS"/>
</dbReference>
<feature type="transmembrane region" description="Helical" evidence="4">
    <location>
        <begin position="358"/>
        <end position="386"/>
    </location>
</feature>
<dbReference type="SUPFAM" id="SSF103473">
    <property type="entry name" value="MFS general substrate transporter"/>
    <property type="match status" value="1"/>
</dbReference>
<dbReference type="InterPro" id="IPR036259">
    <property type="entry name" value="MFS_trans_sf"/>
</dbReference>
<accession>A0AAE7SQW1</accession>
<feature type="transmembrane region" description="Helical" evidence="4">
    <location>
        <begin position="273"/>
        <end position="290"/>
    </location>
</feature>
<dbReference type="AlphaFoldDB" id="A0AAE7SQW1"/>
<gene>
    <name evidence="6" type="ORF">G9399_14110</name>
</gene>
<evidence type="ECO:0000256" key="2">
    <source>
        <dbReference type="ARBA" id="ARBA00022989"/>
    </source>
</evidence>
<dbReference type="Proteomes" id="UP000503464">
    <property type="component" value="Chromosome"/>
</dbReference>
<proteinExistence type="predicted"/>
<keyword evidence="2 4" id="KW-1133">Transmembrane helix</keyword>
<feature type="transmembrane region" description="Helical" evidence="4">
    <location>
        <begin position="159"/>
        <end position="179"/>
    </location>
</feature>
<evidence type="ECO:0000313" key="7">
    <source>
        <dbReference type="Proteomes" id="UP000503464"/>
    </source>
</evidence>
<feature type="transmembrane region" description="Helical" evidence="4">
    <location>
        <begin position="72"/>
        <end position="90"/>
    </location>
</feature>
<dbReference type="CDD" id="cd17324">
    <property type="entry name" value="MFS_NepI_like"/>
    <property type="match status" value="1"/>
</dbReference>
<dbReference type="PANTHER" id="PTHR42910:SF1">
    <property type="entry name" value="MAJOR FACILITATOR SUPERFAMILY (MFS) PROFILE DOMAIN-CONTAINING PROTEIN"/>
    <property type="match status" value="1"/>
</dbReference>
<protein>
    <submittedName>
        <fullName evidence="6">MFS transporter</fullName>
    </submittedName>
</protein>
<feature type="transmembrane region" description="Helical" evidence="4">
    <location>
        <begin position="129"/>
        <end position="147"/>
    </location>
</feature>
<feature type="transmembrane region" description="Helical" evidence="4">
    <location>
        <begin position="335"/>
        <end position="352"/>
    </location>
</feature>
<feature type="transmembrane region" description="Helical" evidence="4">
    <location>
        <begin position="244"/>
        <end position="266"/>
    </location>
</feature>
<dbReference type="EMBL" id="CP054160">
    <property type="protein sequence ID" value="QXT43025.1"/>
    <property type="molecule type" value="Genomic_DNA"/>
</dbReference>
<evidence type="ECO:0000256" key="1">
    <source>
        <dbReference type="ARBA" id="ARBA00022692"/>
    </source>
</evidence>
<dbReference type="Gene3D" id="1.20.1250.20">
    <property type="entry name" value="MFS general substrate transporter like domains"/>
    <property type="match status" value="2"/>
</dbReference>
<organism evidence="6 7">
    <name type="scientific">Serratia fonticola</name>
    <dbReference type="NCBI Taxonomy" id="47917"/>
    <lineage>
        <taxon>Bacteria</taxon>
        <taxon>Pseudomonadati</taxon>
        <taxon>Pseudomonadota</taxon>
        <taxon>Gammaproteobacteria</taxon>
        <taxon>Enterobacterales</taxon>
        <taxon>Yersiniaceae</taxon>
        <taxon>Serratia</taxon>
    </lineage>
</organism>
<dbReference type="Pfam" id="PF07690">
    <property type="entry name" value="MFS_1"/>
    <property type="match status" value="1"/>
</dbReference>
<feature type="transmembrane region" description="Helical" evidence="4">
    <location>
        <begin position="296"/>
        <end position="314"/>
    </location>
</feature>
<dbReference type="GO" id="GO:0022857">
    <property type="term" value="F:transmembrane transporter activity"/>
    <property type="evidence" value="ECO:0007669"/>
    <property type="project" value="InterPro"/>
</dbReference>
<dbReference type="InterPro" id="IPR020846">
    <property type="entry name" value="MFS_dom"/>
</dbReference>
<evidence type="ECO:0000259" key="5">
    <source>
        <dbReference type="PROSITE" id="PS50850"/>
    </source>
</evidence>
<evidence type="ECO:0000313" key="6">
    <source>
        <dbReference type="EMBL" id="QXT43025.1"/>
    </source>
</evidence>
<evidence type="ECO:0000256" key="3">
    <source>
        <dbReference type="ARBA" id="ARBA00023136"/>
    </source>
</evidence>
<keyword evidence="3 4" id="KW-0472">Membrane</keyword>
<dbReference type="RefSeq" id="WP_221035483.1">
    <property type="nucleotide sequence ID" value="NZ_CP054160.3"/>
</dbReference>
<reference evidence="7" key="1">
    <citation type="submission" date="2020-03" db="EMBL/GenBank/DDBJ databases">
        <title>Genome sequences of seven Enterobacteriaceae strains isolated from Canadian wastewater treatment facilities.</title>
        <authorList>
            <person name="Huang H."/>
            <person name="Chmara J.T."/>
            <person name="Duceppe M.-O."/>
        </authorList>
    </citation>
    <scope>NUCLEOTIDE SEQUENCE [LARGE SCALE GENOMIC DNA]</scope>
    <source>
        <strain evidence="7">Biosolid 3</strain>
    </source>
</reference>
<dbReference type="PANTHER" id="PTHR42910">
    <property type="entry name" value="TRANSPORTER SCO4007-RELATED"/>
    <property type="match status" value="1"/>
</dbReference>
<feature type="transmembrane region" description="Helical" evidence="4">
    <location>
        <begin position="43"/>
        <end position="63"/>
    </location>
</feature>
<feature type="transmembrane region" description="Helical" evidence="4">
    <location>
        <begin position="96"/>
        <end position="117"/>
    </location>
</feature>
<sequence length="394" mass="42611">MIDTRVYFSLACLCALSVANIYYNQPLLELFSREFSANTKTVGSIAMVVQLSYAAGLVFFVPLGDRVVRRKLLSFLLGINAVASLFAAMAQDIAQLLMSSIAIGMTAVGAQIIIPMATLLAPPEQRGRAVGIVMSGLMAGVLFARILSGVIGEHWGWRAMYIVAAAINVIMIVIIYRLLPHNSPSKNPMPYRQLIVSLLTYFRQESELRKACLSGALMFGSFSALWGALALLLSRPPYHFGSDIVGAFGFAGIAGILMTPIIGNLADRYTPQAIVFLGSLCTIVGFLLLAMSGHYLTALIISVIFLDVGGRAGLVGNQLRALALSETARSRLNTVFMFCYFLGGAFGTYIGAELSLRFGWFGIALLGVITSLIVMFFNFTGILSLFRRPSPPSW</sequence>